<sequence>MRWTHENGIPETAASSSSDPFWKWLRPGRTILGWCRSENNLMNLCHQYVSCLSKWARVSAGTSLFCSRQDVLWALPSTWPDAYTVISMGRGGHHAFQGPFKGICATRYRSKVISSQSEIDRPISVEAWPNGRRRPGTTAACGSLGQTTKHLPRLWPRAQSNSSLQ</sequence>
<accession>A0A179FA38</accession>
<dbReference type="RefSeq" id="XP_018140038.1">
    <property type="nucleotide sequence ID" value="XM_018294397.1"/>
</dbReference>
<reference evidence="1 2" key="1">
    <citation type="journal article" date="2016" name="PLoS Pathog.">
        <title>Biosynthesis of antibiotic leucinostatins in bio-control fungus Purpureocillium lilacinum and their inhibition on phytophthora revealed by genome mining.</title>
        <authorList>
            <person name="Wang G."/>
            <person name="Liu Z."/>
            <person name="Lin R."/>
            <person name="Li E."/>
            <person name="Mao Z."/>
            <person name="Ling J."/>
            <person name="Yang Y."/>
            <person name="Yin W.B."/>
            <person name="Xie B."/>
        </authorList>
    </citation>
    <scope>NUCLEOTIDE SEQUENCE [LARGE SCALE GENOMIC DNA]</scope>
    <source>
        <strain evidence="1">170</strain>
    </source>
</reference>
<dbReference type="EMBL" id="LSBJ02000007">
    <property type="protein sequence ID" value="OAQ62334.1"/>
    <property type="molecule type" value="Genomic_DNA"/>
</dbReference>
<protein>
    <submittedName>
        <fullName evidence="1">Uncharacterized protein</fullName>
    </submittedName>
</protein>
<proteinExistence type="predicted"/>
<dbReference type="AlphaFoldDB" id="A0A179FA38"/>
<comment type="caution">
    <text evidence="1">The sequence shown here is derived from an EMBL/GenBank/DDBJ whole genome shotgun (WGS) entry which is preliminary data.</text>
</comment>
<dbReference type="GeneID" id="28858391"/>
<keyword evidence="2" id="KW-1185">Reference proteome</keyword>
<gene>
    <name evidence="1" type="ORF">VFPPC_16644</name>
</gene>
<dbReference type="Proteomes" id="UP000078397">
    <property type="component" value="Unassembled WGS sequence"/>
</dbReference>
<evidence type="ECO:0000313" key="1">
    <source>
        <dbReference type="EMBL" id="OAQ62334.1"/>
    </source>
</evidence>
<name>A0A179FA38_METCM</name>
<dbReference type="KEGG" id="pchm:VFPPC_16644"/>
<evidence type="ECO:0000313" key="2">
    <source>
        <dbReference type="Proteomes" id="UP000078397"/>
    </source>
</evidence>
<organism evidence="1 2">
    <name type="scientific">Pochonia chlamydosporia 170</name>
    <dbReference type="NCBI Taxonomy" id="1380566"/>
    <lineage>
        <taxon>Eukaryota</taxon>
        <taxon>Fungi</taxon>
        <taxon>Dikarya</taxon>
        <taxon>Ascomycota</taxon>
        <taxon>Pezizomycotina</taxon>
        <taxon>Sordariomycetes</taxon>
        <taxon>Hypocreomycetidae</taxon>
        <taxon>Hypocreales</taxon>
        <taxon>Clavicipitaceae</taxon>
        <taxon>Pochonia</taxon>
    </lineage>
</organism>